<dbReference type="InterPro" id="IPR018687">
    <property type="entry name" value="DUF2177_membr"/>
</dbReference>
<dbReference type="EMBL" id="BPFH01000006">
    <property type="protein sequence ID" value="GIT96591.1"/>
    <property type="molecule type" value="Genomic_DNA"/>
</dbReference>
<comment type="caution">
    <text evidence="2">The sequence shown here is derived from an EMBL/GenBank/DDBJ whole genome shotgun (WGS) entry which is preliminary data.</text>
</comment>
<feature type="transmembrane region" description="Helical" evidence="1">
    <location>
        <begin position="72"/>
        <end position="90"/>
    </location>
</feature>
<evidence type="ECO:0000256" key="1">
    <source>
        <dbReference type="SAM" id="Phobius"/>
    </source>
</evidence>
<reference evidence="2 3" key="1">
    <citation type="submission" date="2021-05" db="EMBL/GenBank/DDBJ databases">
        <title>Bacteria Genome sequencing.</title>
        <authorList>
            <person name="Takabe Y."/>
            <person name="Nakajima Y."/>
            <person name="Suzuki S."/>
            <person name="Shiozaki T."/>
        </authorList>
    </citation>
    <scope>NUCLEOTIDE SEQUENCE [LARGE SCALE GENOMIC DNA]</scope>
    <source>
        <strain evidence="2 3">AI_62</strain>
    </source>
</reference>
<feature type="transmembrane region" description="Helical" evidence="1">
    <location>
        <begin position="43"/>
        <end position="65"/>
    </location>
</feature>
<sequence length="133" mass="14273">MQLILLYGTSAAFFLVVDAIALTLVLKPLFERYIGDMLRSPINLTAAAVFYLFYIAGLLYLVSIAALRADSVLQAGVGGFVFGAVAYGTYEFTNKATLKGWDWTMVAVDTTWGAVLTGATAAFGVWATRAILS</sequence>
<dbReference type="Pfam" id="PF09945">
    <property type="entry name" value="DUF2177"/>
    <property type="match status" value="1"/>
</dbReference>
<keyword evidence="1" id="KW-0812">Transmembrane</keyword>
<name>A0ABQ4NQA0_9RHOB</name>
<keyword evidence="1" id="KW-0472">Membrane</keyword>
<proteinExistence type="predicted"/>
<evidence type="ECO:0000313" key="2">
    <source>
        <dbReference type="EMBL" id="GIT96591.1"/>
    </source>
</evidence>
<evidence type="ECO:0000313" key="3">
    <source>
        <dbReference type="Proteomes" id="UP000786693"/>
    </source>
</evidence>
<keyword evidence="3" id="KW-1185">Reference proteome</keyword>
<organism evidence="2 3">
    <name type="scientific">Jannaschia pagri</name>
    <dbReference type="NCBI Taxonomy" id="2829797"/>
    <lineage>
        <taxon>Bacteria</taxon>
        <taxon>Pseudomonadati</taxon>
        <taxon>Pseudomonadota</taxon>
        <taxon>Alphaproteobacteria</taxon>
        <taxon>Rhodobacterales</taxon>
        <taxon>Roseobacteraceae</taxon>
        <taxon>Jannaschia</taxon>
    </lineage>
</organism>
<dbReference type="Proteomes" id="UP000786693">
    <property type="component" value="Unassembled WGS sequence"/>
</dbReference>
<accession>A0ABQ4NQA0</accession>
<evidence type="ECO:0008006" key="4">
    <source>
        <dbReference type="Google" id="ProtNLM"/>
    </source>
</evidence>
<gene>
    <name evidence="2" type="ORF">JANAI62_32140</name>
</gene>
<feature type="transmembrane region" description="Helical" evidence="1">
    <location>
        <begin position="110"/>
        <end position="132"/>
    </location>
</feature>
<dbReference type="RefSeq" id="WP_220750080.1">
    <property type="nucleotide sequence ID" value="NZ_BPFH01000006.1"/>
</dbReference>
<keyword evidence="1" id="KW-1133">Transmembrane helix</keyword>
<protein>
    <recommendedName>
        <fullName evidence="4">DUF2177 domain-containing protein</fullName>
    </recommendedName>
</protein>